<name>A0ABD3PAA4_9STRA</name>
<dbReference type="AlphaFoldDB" id="A0ABD3PAA4"/>
<dbReference type="PANTHER" id="PTHR16038">
    <property type="entry name" value="NOP SEVEN ASSOCIATED PROTEIN 1"/>
    <property type="match status" value="1"/>
</dbReference>
<organism evidence="2 3">
    <name type="scientific">Stephanodiscus triporus</name>
    <dbReference type="NCBI Taxonomy" id="2934178"/>
    <lineage>
        <taxon>Eukaryota</taxon>
        <taxon>Sar</taxon>
        <taxon>Stramenopiles</taxon>
        <taxon>Ochrophyta</taxon>
        <taxon>Bacillariophyta</taxon>
        <taxon>Coscinodiscophyceae</taxon>
        <taxon>Thalassiosirophycidae</taxon>
        <taxon>Stephanodiscales</taxon>
        <taxon>Stephanodiscaceae</taxon>
        <taxon>Stephanodiscus</taxon>
    </lineage>
</organism>
<sequence length="175" mass="18546">MGGRDWTNALVEGTAYGEVRIYDVRSSSRRPVSSWTSDDVDGGGGRRITALCRAGTDGDVLVVGNAIGDVRLLDLRRTSSDLGRLVGPGGSVRQLVSSPNDPNVVACVGLDRRLYTWDLGKANGGKRGIATGCAYLKQRLNCVMFCDDVDEDDDRSRAEAGNKAGGGGDIPLVTR</sequence>
<dbReference type="PANTHER" id="PTHR16038:SF4">
    <property type="entry name" value="WD REPEAT-CONTAINING PROTEIN 74"/>
    <property type="match status" value="1"/>
</dbReference>
<evidence type="ECO:0000256" key="1">
    <source>
        <dbReference type="SAM" id="MobiDB-lite"/>
    </source>
</evidence>
<proteinExistence type="predicted"/>
<comment type="caution">
    <text evidence="2">The sequence shown here is derived from an EMBL/GenBank/DDBJ whole genome shotgun (WGS) entry which is preliminary data.</text>
</comment>
<dbReference type="InterPro" id="IPR036322">
    <property type="entry name" value="WD40_repeat_dom_sf"/>
</dbReference>
<dbReference type="InterPro" id="IPR015943">
    <property type="entry name" value="WD40/YVTN_repeat-like_dom_sf"/>
</dbReference>
<reference evidence="2 3" key="1">
    <citation type="submission" date="2024-10" db="EMBL/GenBank/DDBJ databases">
        <title>Updated reference genomes for cyclostephanoid diatoms.</title>
        <authorList>
            <person name="Roberts W.R."/>
            <person name="Alverson A.J."/>
        </authorList>
    </citation>
    <scope>NUCLEOTIDE SEQUENCE [LARGE SCALE GENOMIC DNA]</scope>
    <source>
        <strain evidence="2 3">AJA276-08</strain>
    </source>
</reference>
<dbReference type="SUPFAM" id="SSF50978">
    <property type="entry name" value="WD40 repeat-like"/>
    <property type="match status" value="1"/>
</dbReference>
<gene>
    <name evidence="2" type="ORF">ACHAW5_001765</name>
</gene>
<dbReference type="EMBL" id="JALLAZ020000905">
    <property type="protein sequence ID" value="KAL3785065.1"/>
    <property type="molecule type" value="Genomic_DNA"/>
</dbReference>
<evidence type="ECO:0000313" key="2">
    <source>
        <dbReference type="EMBL" id="KAL3785065.1"/>
    </source>
</evidence>
<evidence type="ECO:0000313" key="3">
    <source>
        <dbReference type="Proteomes" id="UP001530315"/>
    </source>
</evidence>
<dbReference type="Proteomes" id="UP001530315">
    <property type="component" value="Unassembled WGS sequence"/>
</dbReference>
<protein>
    <submittedName>
        <fullName evidence="2">Uncharacterized protein</fullName>
    </submittedName>
</protein>
<dbReference type="Gene3D" id="2.130.10.10">
    <property type="entry name" value="YVTN repeat-like/Quinoprotein amine dehydrogenase"/>
    <property type="match status" value="1"/>
</dbReference>
<feature type="region of interest" description="Disordered" evidence="1">
    <location>
        <begin position="153"/>
        <end position="175"/>
    </location>
</feature>
<accession>A0ABD3PAA4</accession>
<dbReference type="InterPro" id="IPR037379">
    <property type="entry name" value="WDR74/Nsa1"/>
</dbReference>
<keyword evidence="3" id="KW-1185">Reference proteome</keyword>